<evidence type="ECO:0000256" key="7">
    <source>
        <dbReference type="ARBA" id="ARBA00023049"/>
    </source>
</evidence>
<comment type="similarity">
    <text evidence="2 8">Belongs to the peptidase M16 family.</text>
</comment>
<evidence type="ECO:0000259" key="10">
    <source>
        <dbReference type="Pfam" id="PF05193"/>
    </source>
</evidence>
<evidence type="ECO:0000259" key="9">
    <source>
        <dbReference type="Pfam" id="PF00675"/>
    </source>
</evidence>
<dbReference type="InterPro" id="IPR050626">
    <property type="entry name" value="Peptidase_M16"/>
</dbReference>
<accession>A0A7W2FTN4</accession>
<comment type="cofactor">
    <cofactor evidence="1">
        <name>Zn(2+)</name>
        <dbReference type="ChEBI" id="CHEBI:29105"/>
    </cofactor>
</comment>
<dbReference type="InterPro" id="IPR007863">
    <property type="entry name" value="Peptidase_M16_C"/>
</dbReference>
<gene>
    <name evidence="11" type="ORF">H2O73_16670</name>
</gene>
<dbReference type="InterPro" id="IPR001431">
    <property type="entry name" value="Pept_M16_Zn_BS"/>
</dbReference>
<feature type="domain" description="Peptidase M16 N-terminal" evidence="9">
    <location>
        <begin position="46"/>
        <end position="168"/>
    </location>
</feature>
<dbReference type="PANTHER" id="PTHR43690:SF34">
    <property type="entry name" value="ZINC PROTEASE PQQL-LIKE"/>
    <property type="match status" value="1"/>
</dbReference>
<evidence type="ECO:0000313" key="11">
    <source>
        <dbReference type="EMBL" id="MBA5764000.1"/>
    </source>
</evidence>
<dbReference type="PANTHER" id="PTHR43690">
    <property type="entry name" value="NARDILYSIN"/>
    <property type="match status" value="1"/>
</dbReference>
<dbReference type="Proteomes" id="UP000571701">
    <property type="component" value="Unassembled WGS sequence"/>
</dbReference>
<name>A0A7W2FTN4_9VIBR</name>
<evidence type="ECO:0000256" key="6">
    <source>
        <dbReference type="ARBA" id="ARBA00022833"/>
    </source>
</evidence>
<comment type="caution">
    <text evidence="11">The sequence shown here is derived from an EMBL/GenBank/DDBJ whole genome shotgun (WGS) entry which is preliminary data.</text>
</comment>
<sequence length="932" mass="105412">MKTIPILIAACIALSGCQPQTTITSDTELSVREDMIQGELDNGMRYILVENNRPKDRVSLQLIVHAGSLDEAEDQKGIAHLVEHMAFNGTEQFPANTLIEHQEALGMVFGRDVNAMTEYYTTSYFLHLPNNSDKMLDEGFNMLAQQASALVFEQYELEKERPVVEEEWRSGRNMMARIGSANREILLKDSRFGDREPIGDMELVRHVDASRIEAFWQDWYHPNNMTMIVVGATNKAEVEKKLTRFFAHLPAKELPKRPELSVPLDNQLRIEVIADSEITTEVLSFNFREQEAQPHTESELRNQLLNEMTMQVLNKRLREQYQVESEHVSKMMMMSRPIATDYRNNRLMVLLTGNDYLATVDEAFEQLSRFAEHGFAEGDLTSVRQSIVSRYTQMADSLRTTTNRRVMMSIFNRLRSQSPITDSDQLAATVKKLTDDITLQELNTHLDGLIEQLSPLVIAQIKPENQSKLPTVDQLQQAWNHAKANPPAATLPVTTNKPLMESIPAAAEIVSHQEKDGVQSWTLANGATVWFEYSDETPNQLLVDYRGWGGSQHLPKELRRAALQLRQMSKFGYGGFNSDQLSMLNATYPNRIMAFVNQDSHGFIGASDASSLENWLQNLHLQITQPQVDAQLWAATQQLLERGIENRMTSSSGQFNSAIDAIRYVNNPELLSLTKAELHQIDVEDLLQAWERLFSSAKNHQLIVVGNAKPDQVISLAQRYIGSLPSESSFPPIKLPKLGSGEHDVHVAAGEEPMGVTSLMFNQDLTYSIEREDEAYLLSRILSNRLRESLREASGGVYSVRFGIRLDRDRDQAYGLVSYSHDPIRAKELKAKAMVELDNLLTKGVEQEELNEVVTQTKHALQADNITDRQRMSYLKAAVQYGDSFTAVTDYLAWIDSVEPQNLNDLAKKVLITNNWIDASLVPAEKETTTKQ</sequence>
<keyword evidence="5" id="KW-0378">Hydrolase</keyword>
<dbReference type="PROSITE" id="PS51257">
    <property type="entry name" value="PROKAR_LIPOPROTEIN"/>
    <property type="match status" value="1"/>
</dbReference>
<keyword evidence="6" id="KW-0862">Zinc</keyword>
<keyword evidence="3" id="KW-0645">Protease</keyword>
<evidence type="ECO:0000256" key="2">
    <source>
        <dbReference type="ARBA" id="ARBA00007261"/>
    </source>
</evidence>
<evidence type="ECO:0000256" key="3">
    <source>
        <dbReference type="ARBA" id="ARBA00022670"/>
    </source>
</evidence>
<keyword evidence="12" id="KW-1185">Reference proteome</keyword>
<evidence type="ECO:0000256" key="1">
    <source>
        <dbReference type="ARBA" id="ARBA00001947"/>
    </source>
</evidence>
<dbReference type="InterPro" id="IPR011765">
    <property type="entry name" value="Pept_M16_N"/>
</dbReference>
<proteinExistence type="inferred from homology"/>
<feature type="domain" description="Peptidase M16 C-terminal" evidence="10">
    <location>
        <begin position="681"/>
        <end position="856"/>
    </location>
</feature>
<organism evidence="11 12">
    <name type="scientific">Vibrio marinisediminis</name>
    <dbReference type="NCBI Taxonomy" id="2758441"/>
    <lineage>
        <taxon>Bacteria</taxon>
        <taxon>Pseudomonadati</taxon>
        <taxon>Pseudomonadota</taxon>
        <taxon>Gammaproteobacteria</taxon>
        <taxon>Vibrionales</taxon>
        <taxon>Vibrionaceae</taxon>
        <taxon>Vibrio</taxon>
    </lineage>
</organism>
<dbReference type="GO" id="GO:0004222">
    <property type="term" value="F:metalloendopeptidase activity"/>
    <property type="evidence" value="ECO:0007669"/>
    <property type="project" value="InterPro"/>
</dbReference>
<dbReference type="GO" id="GO:0046872">
    <property type="term" value="F:metal ion binding"/>
    <property type="evidence" value="ECO:0007669"/>
    <property type="project" value="UniProtKB-KW"/>
</dbReference>
<keyword evidence="4" id="KW-0479">Metal-binding</keyword>
<dbReference type="SUPFAM" id="SSF63411">
    <property type="entry name" value="LuxS/MPP-like metallohydrolase"/>
    <property type="match status" value="3"/>
</dbReference>
<dbReference type="Pfam" id="PF00675">
    <property type="entry name" value="Peptidase_M16"/>
    <property type="match status" value="1"/>
</dbReference>
<evidence type="ECO:0000256" key="8">
    <source>
        <dbReference type="RuleBase" id="RU004447"/>
    </source>
</evidence>
<evidence type="ECO:0000256" key="4">
    <source>
        <dbReference type="ARBA" id="ARBA00022723"/>
    </source>
</evidence>
<dbReference type="Pfam" id="PF05193">
    <property type="entry name" value="Peptidase_M16_C"/>
    <property type="match status" value="2"/>
</dbReference>
<dbReference type="EMBL" id="JACFYF010000013">
    <property type="protein sequence ID" value="MBA5764000.1"/>
    <property type="molecule type" value="Genomic_DNA"/>
</dbReference>
<dbReference type="InterPro" id="IPR011249">
    <property type="entry name" value="Metalloenz_LuxS/M16"/>
</dbReference>
<evidence type="ECO:0000256" key="5">
    <source>
        <dbReference type="ARBA" id="ARBA00022801"/>
    </source>
</evidence>
<dbReference type="Gene3D" id="3.30.830.10">
    <property type="entry name" value="Metalloenzyme, LuxS/M16 peptidase-like"/>
    <property type="match status" value="4"/>
</dbReference>
<evidence type="ECO:0000313" key="12">
    <source>
        <dbReference type="Proteomes" id="UP000571701"/>
    </source>
</evidence>
<dbReference type="PROSITE" id="PS00143">
    <property type="entry name" value="INSULINASE"/>
    <property type="match status" value="1"/>
</dbReference>
<reference evidence="11 12" key="1">
    <citation type="submission" date="2020-07" db="EMBL/GenBank/DDBJ databases">
        <title>Vibrio marinisediminis sp. nov., isolated from marine sediment.</title>
        <authorList>
            <person name="Ji X."/>
        </authorList>
    </citation>
    <scope>NUCLEOTIDE SEQUENCE [LARGE SCALE GENOMIC DNA]</scope>
    <source>
        <strain evidence="11 12">404</strain>
    </source>
</reference>
<keyword evidence="7" id="KW-0482">Metalloprotease</keyword>
<dbReference type="AlphaFoldDB" id="A0A7W2FTN4"/>
<protein>
    <submittedName>
        <fullName evidence="11">Insulinase family protein</fullName>
    </submittedName>
</protein>
<feature type="domain" description="Peptidase M16 C-terminal" evidence="10">
    <location>
        <begin position="207"/>
        <end position="385"/>
    </location>
</feature>
<dbReference type="GO" id="GO:0006508">
    <property type="term" value="P:proteolysis"/>
    <property type="evidence" value="ECO:0007669"/>
    <property type="project" value="UniProtKB-KW"/>
</dbReference>